<dbReference type="OrthoDB" id="162914at2"/>
<protein>
    <submittedName>
        <fullName evidence="3">PPOX class probable F420-dependent enzyme</fullName>
    </submittedName>
</protein>
<evidence type="ECO:0000313" key="3">
    <source>
        <dbReference type="EMBL" id="SHN29376.1"/>
    </source>
</evidence>
<dbReference type="GO" id="GO:0016627">
    <property type="term" value="F:oxidoreductase activity, acting on the CH-CH group of donors"/>
    <property type="evidence" value="ECO:0007669"/>
    <property type="project" value="TreeGrafter"/>
</dbReference>
<keyword evidence="1" id="KW-0560">Oxidoreductase</keyword>
<keyword evidence="4" id="KW-1185">Reference proteome</keyword>
<dbReference type="NCBIfam" id="TIGR03618">
    <property type="entry name" value="Rv1155_F420"/>
    <property type="match status" value="1"/>
</dbReference>
<dbReference type="GO" id="GO:0005829">
    <property type="term" value="C:cytosol"/>
    <property type="evidence" value="ECO:0007669"/>
    <property type="project" value="TreeGrafter"/>
</dbReference>
<dbReference type="InterPro" id="IPR019920">
    <property type="entry name" value="F420-binding_dom_put"/>
</dbReference>
<dbReference type="AlphaFoldDB" id="A0A1M7QFK6"/>
<dbReference type="GO" id="GO:0070967">
    <property type="term" value="F:coenzyme F420 binding"/>
    <property type="evidence" value="ECO:0007669"/>
    <property type="project" value="TreeGrafter"/>
</dbReference>
<dbReference type="SUPFAM" id="SSF50475">
    <property type="entry name" value="FMN-binding split barrel"/>
    <property type="match status" value="1"/>
</dbReference>
<dbReference type="Proteomes" id="UP000184111">
    <property type="component" value="Unassembled WGS sequence"/>
</dbReference>
<evidence type="ECO:0000313" key="4">
    <source>
        <dbReference type="Proteomes" id="UP000184111"/>
    </source>
</evidence>
<reference evidence="3 4" key="1">
    <citation type="submission" date="2016-11" db="EMBL/GenBank/DDBJ databases">
        <authorList>
            <person name="Jaros S."/>
            <person name="Januszkiewicz K."/>
            <person name="Wedrychowicz H."/>
        </authorList>
    </citation>
    <scope>NUCLEOTIDE SEQUENCE [LARGE SCALE GENOMIC DNA]</scope>
    <source>
        <strain evidence="3 4">CGMCC 4.2025</strain>
    </source>
</reference>
<gene>
    <name evidence="3" type="ORF">SAMN05216499_13335</name>
</gene>
<dbReference type="STRING" id="310782.SAMN05216499_13335"/>
<evidence type="ECO:0000256" key="1">
    <source>
        <dbReference type="ARBA" id="ARBA00023002"/>
    </source>
</evidence>
<proteinExistence type="predicted"/>
<name>A0A1M7QFK6_9ACTN</name>
<dbReference type="InterPro" id="IPR052019">
    <property type="entry name" value="F420H2_bilvrd_red/Heme_oxyg"/>
</dbReference>
<dbReference type="PANTHER" id="PTHR35176">
    <property type="entry name" value="HEME OXYGENASE HI_0854-RELATED"/>
    <property type="match status" value="1"/>
</dbReference>
<sequence length="131" mass="14327">MPVPLDAATRALFDGRNFPVVSTLRADGSPQTSVVWIKRDGDTLLFIAPAGRGKTANVARDPRVSVTVFDAQNPYRSVELRGTAHLTDDDVKLLSDELSVKYIGETHEQTDGVVRVVVRVVPDTVIAFPRQ</sequence>
<dbReference type="Gene3D" id="2.30.110.10">
    <property type="entry name" value="Electron Transport, Fmn-binding Protein, Chain A"/>
    <property type="match status" value="1"/>
</dbReference>
<feature type="domain" description="Pyridoxamine 5'-phosphate oxidase N-terminal" evidence="2">
    <location>
        <begin position="5"/>
        <end position="125"/>
    </location>
</feature>
<dbReference type="PANTHER" id="PTHR35176:SF6">
    <property type="entry name" value="HEME OXYGENASE HI_0854-RELATED"/>
    <property type="match status" value="1"/>
</dbReference>
<dbReference type="Pfam" id="PF01243">
    <property type="entry name" value="PNPOx_N"/>
    <property type="match status" value="1"/>
</dbReference>
<evidence type="ECO:0000259" key="2">
    <source>
        <dbReference type="Pfam" id="PF01243"/>
    </source>
</evidence>
<dbReference type="InterPro" id="IPR012349">
    <property type="entry name" value="Split_barrel_FMN-bd"/>
</dbReference>
<dbReference type="EMBL" id="FRBI01000033">
    <property type="protein sequence ID" value="SHN29376.1"/>
    <property type="molecule type" value="Genomic_DNA"/>
</dbReference>
<accession>A0A1M7QFK6</accession>
<organism evidence="3 4">
    <name type="scientific">Actinacidiphila paucisporea</name>
    <dbReference type="NCBI Taxonomy" id="310782"/>
    <lineage>
        <taxon>Bacteria</taxon>
        <taxon>Bacillati</taxon>
        <taxon>Actinomycetota</taxon>
        <taxon>Actinomycetes</taxon>
        <taxon>Kitasatosporales</taxon>
        <taxon>Streptomycetaceae</taxon>
        <taxon>Actinacidiphila</taxon>
    </lineage>
</organism>
<dbReference type="InterPro" id="IPR011576">
    <property type="entry name" value="Pyridox_Oxase_N"/>
</dbReference>